<proteinExistence type="inferred from homology"/>
<comment type="caution">
    <text evidence="6">The sequence shown here is derived from an EMBL/GenBank/DDBJ whole genome shotgun (WGS) entry which is preliminary data.</text>
</comment>
<name>A0ABQ5JLN6_9LACO</name>
<keyword evidence="4" id="KW-0326">Glycosidase</keyword>
<comment type="similarity">
    <text evidence="1 4">Belongs to the glycosyl hydrolase 30 family.</text>
</comment>
<evidence type="ECO:0000313" key="6">
    <source>
        <dbReference type="EMBL" id="GKT05035.1"/>
    </source>
</evidence>
<dbReference type="InterPro" id="IPR017853">
    <property type="entry name" value="GH"/>
</dbReference>
<evidence type="ECO:0000256" key="1">
    <source>
        <dbReference type="ARBA" id="ARBA00005382"/>
    </source>
</evidence>
<dbReference type="PANTHER" id="PTHR11069:SF23">
    <property type="entry name" value="LYSOSOMAL ACID GLUCOSYLCERAMIDASE"/>
    <property type="match status" value="1"/>
</dbReference>
<dbReference type="InterPro" id="IPR001139">
    <property type="entry name" value="Glyco_hydro_30"/>
</dbReference>
<dbReference type="Gene3D" id="3.20.20.80">
    <property type="entry name" value="Glycosidases"/>
    <property type="match status" value="1"/>
</dbReference>
<protein>
    <submittedName>
        <fullName evidence="6">Glycosyl hydrolase</fullName>
    </submittedName>
</protein>
<dbReference type="Proteomes" id="UP001628078">
    <property type="component" value="Unassembled WGS sequence"/>
</dbReference>
<feature type="domain" description="Glycosyl hydrolase family 30 TIM-barrel" evidence="5">
    <location>
        <begin position="86"/>
        <end position="444"/>
    </location>
</feature>
<evidence type="ECO:0000313" key="7">
    <source>
        <dbReference type="Proteomes" id="UP001628078"/>
    </source>
</evidence>
<evidence type="ECO:0000256" key="2">
    <source>
        <dbReference type="ARBA" id="ARBA00022729"/>
    </source>
</evidence>
<dbReference type="EMBL" id="BQXO01000001">
    <property type="protein sequence ID" value="GKT05035.1"/>
    <property type="molecule type" value="Genomic_DNA"/>
</dbReference>
<dbReference type="Pfam" id="PF02055">
    <property type="entry name" value="Glyco_hydro_30"/>
    <property type="match status" value="1"/>
</dbReference>
<reference evidence="6 7" key="1">
    <citation type="submission" date="2022-03" db="EMBL/GenBank/DDBJ databases">
        <title>Draft genome sequence of Furfurilactobacillus curtus JCM 31185.</title>
        <authorList>
            <person name="Suzuki S."/>
            <person name="Endo A."/>
            <person name="Kajikawa A."/>
        </authorList>
    </citation>
    <scope>NUCLEOTIDE SEQUENCE [LARGE SCALE GENOMIC DNA]</scope>
    <source>
        <strain evidence="6 7">JCM 31185</strain>
    </source>
</reference>
<dbReference type="InterPro" id="IPR033453">
    <property type="entry name" value="Glyco_hydro_30_TIM-barrel"/>
</dbReference>
<evidence type="ECO:0000259" key="5">
    <source>
        <dbReference type="Pfam" id="PF02055"/>
    </source>
</evidence>
<accession>A0ABQ5JLN6</accession>
<keyword evidence="7" id="KW-1185">Reference proteome</keyword>
<dbReference type="PANTHER" id="PTHR11069">
    <property type="entry name" value="GLUCOSYLCERAMIDASE"/>
    <property type="match status" value="1"/>
</dbReference>
<dbReference type="RefSeq" id="WP_407882300.1">
    <property type="nucleotide sequence ID" value="NZ_BQXO01000001.1"/>
</dbReference>
<organism evidence="6 7">
    <name type="scientific">Furfurilactobacillus curtus</name>
    <dbReference type="NCBI Taxonomy" id="1746200"/>
    <lineage>
        <taxon>Bacteria</taxon>
        <taxon>Bacillati</taxon>
        <taxon>Bacillota</taxon>
        <taxon>Bacilli</taxon>
        <taxon>Lactobacillales</taxon>
        <taxon>Lactobacillaceae</taxon>
        <taxon>Furfurilactobacillus</taxon>
    </lineage>
</organism>
<evidence type="ECO:0000256" key="4">
    <source>
        <dbReference type="RuleBase" id="RU361188"/>
    </source>
</evidence>
<sequence>MNKRPWLATMIGLLVVTTIAVLGLARPHGLKSAPLKSANLTTFMRTTNQAGQHDRIHQVHGTSMRQLPANTRYIQVLPNQRRQCMTGVGGALTDSAAAVLRQATPSHRRQILHAYFSSTGAHYTNVRLTIGSCDFSTFSYDYESKQSDPSLRHFSMKAENRNVRPMLQQIQAIQPHLALSAAPWAPPAWMKVSQRRAGQNFLVNNQLKPAMKTVYAAYLVKYLQNQRAHGINIETLSLQNELQASSAWESMTWSPDQAASFITHDLGPKLRQAGLPTRIIVWDYVRSDQTEPVMMGFNQWTTAFYRHPGVKKYVTGIGIHWYAANLDPQMALGNLFKQPAWDDNFTNLTTFHRQEPTQQIMATEATQERGIWLHSWTPAARYSYDIINDFNHDVTGYLDWNLVLNGAGGPTHKVTNPCSAPINVLHPGTSHERVVINPSYYILKRVSRDVQPGTVSVKSRSNVTGIDQTAIQQPDHSVRLLINNRHRHVEQITVVSGHQAYQVRLTPQSFNAISLPAVDQQTTISTPPALKTAPVFNGLKHVWSHWILPLLPLWQVWSLPL</sequence>
<gene>
    <name evidence="6" type="primary">srfJ</name>
    <name evidence="6" type="ORF">JCM31185_03240</name>
</gene>
<keyword evidence="2" id="KW-0732">Signal</keyword>
<dbReference type="SUPFAM" id="SSF51445">
    <property type="entry name" value="(Trans)glycosidases"/>
    <property type="match status" value="1"/>
</dbReference>
<dbReference type="PRINTS" id="PR00843">
    <property type="entry name" value="GLHYDRLASE30"/>
</dbReference>
<keyword evidence="3 4" id="KW-0378">Hydrolase</keyword>
<evidence type="ECO:0000256" key="3">
    <source>
        <dbReference type="ARBA" id="ARBA00022801"/>
    </source>
</evidence>
<dbReference type="GO" id="GO:0016787">
    <property type="term" value="F:hydrolase activity"/>
    <property type="evidence" value="ECO:0007669"/>
    <property type="project" value="UniProtKB-KW"/>
</dbReference>